<reference evidence="2 3" key="1">
    <citation type="submission" date="2024-04" db="EMBL/GenBank/DDBJ databases">
        <title>Draft genome sequence of Sessilibacter corallicola NBRC 116591.</title>
        <authorList>
            <person name="Miyakawa T."/>
            <person name="Kusuya Y."/>
            <person name="Miura T."/>
        </authorList>
    </citation>
    <scope>NUCLEOTIDE SEQUENCE [LARGE SCALE GENOMIC DNA]</scope>
    <source>
        <strain evidence="2 3">KU-00831-HH</strain>
    </source>
</reference>
<comment type="caution">
    <text evidence="2">The sequence shown here is derived from an EMBL/GenBank/DDBJ whole genome shotgun (WGS) entry which is preliminary data.</text>
</comment>
<evidence type="ECO:0008006" key="4">
    <source>
        <dbReference type="Google" id="ProtNLM"/>
    </source>
</evidence>
<protein>
    <recommendedName>
        <fullName evidence="4">Sulfotransferase domain-containing protein</fullName>
    </recommendedName>
</protein>
<feature type="compositionally biased region" description="Polar residues" evidence="1">
    <location>
        <begin position="319"/>
        <end position="332"/>
    </location>
</feature>
<keyword evidence="3" id="KW-1185">Reference proteome</keyword>
<dbReference type="Proteomes" id="UP001465153">
    <property type="component" value="Unassembled WGS sequence"/>
</dbReference>
<organism evidence="2 3">
    <name type="scientific">Sessilibacter corallicola</name>
    <dbReference type="NCBI Taxonomy" id="2904075"/>
    <lineage>
        <taxon>Bacteria</taxon>
        <taxon>Pseudomonadati</taxon>
        <taxon>Pseudomonadota</taxon>
        <taxon>Gammaproteobacteria</taxon>
        <taxon>Cellvibrionales</taxon>
        <taxon>Cellvibrionaceae</taxon>
        <taxon>Sessilibacter</taxon>
    </lineage>
</organism>
<evidence type="ECO:0000256" key="1">
    <source>
        <dbReference type="SAM" id="MobiDB-lite"/>
    </source>
</evidence>
<evidence type="ECO:0000313" key="2">
    <source>
        <dbReference type="EMBL" id="GAA6167810.1"/>
    </source>
</evidence>
<feature type="region of interest" description="Disordered" evidence="1">
    <location>
        <begin position="317"/>
        <end position="338"/>
    </location>
</feature>
<name>A0ABQ0A834_9GAMM</name>
<accession>A0ABQ0A834</accession>
<gene>
    <name evidence="2" type="ORF">NBRC116591_16200</name>
</gene>
<dbReference type="RefSeq" id="WP_353302458.1">
    <property type="nucleotide sequence ID" value="NZ_BAABWN010000004.1"/>
</dbReference>
<proteinExistence type="predicted"/>
<sequence>MKIVLHIGSDKTGTTALQSYFAKNRKALLDNGLLYPKLDKTNHHECLARELLTSKQGTAWQNFHTILSNTQKNKKIIISSEMLCSLSDKYLKLLKIWLKEHQITIIAYIRDTEEYLESGVMQKLKTSKNSVEFKRLYRITTSIPFFINPIVYQAGLKNLFAFRWKRVFDEASIILRPYSKYDWIKENLIEDFFYHLNEKIVCKKNIEATKNITPTIEIVYLCSKLNSEKAPWIKHEFAEVMTQKLHYIKGEPISSPIKRKFAKTLNKIICYLFDIQTFEYQSSKFNYRKFSLQEIDIKADLALLDYISYNRKQHEIIKQRTQPSTNQPTLNTQKHETD</sequence>
<dbReference type="EMBL" id="BAABWN010000004">
    <property type="protein sequence ID" value="GAA6167810.1"/>
    <property type="molecule type" value="Genomic_DNA"/>
</dbReference>
<evidence type="ECO:0000313" key="3">
    <source>
        <dbReference type="Proteomes" id="UP001465153"/>
    </source>
</evidence>